<dbReference type="HOGENOM" id="CLU_3250647_0_0_6"/>
<reference evidence="2" key="1">
    <citation type="journal article" date="2008" name="J. Bacteriol.">
        <title>The pangenome structure of Escherichia coli: comparative genomic analysis of E. coli commensal and pathogenic isolates.</title>
        <authorList>
            <person name="Rasko D.A."/>
            <person name="Rosovitz M.J."/>
            <person name="Myers G.S."/>
            <person name="Mongodin E.F."/>
            <person name="Fricke W.F."/>
            <person name="Gajer P."/>
            <person name="Crabtree J."/>
            <person name="Sebaihia M."/>
            <person name="Thomson N.R."/>
            <person name="Chaudhuri R."/>
            <person name="Henderson I.R."/>
            <person name="Sperandio V."/>
            <person name="Ravel J."/>
        </authorList>
    </citation>
    <scope>NUCLEOTIDE SEQUENCE [LARGE SCALE GENOMIC DNA]</scope>
    <source>
        <strain evidence="2">E24377A / ETEC</strain>
    </source>
</reference>
<evidence type="ECO:0000313" key="2">
    <source>
        <dbReference type="Proteomes" id="UP000001122"/>
    </source>
</evidence>
<sequence>MRFVYVGCDANASYPTYKTVHGMKSVARSASGNFAIYAALLA</sequence>
<keyword evidence="2" id="KW-1185">Reference proteome</keyword>
<dbReference type="Proteomes" id="UP000001122">
    <property type="component" value="Chromosome"/>
</dbReference>
<protein>
    <submittedName>
        <fullName evidence="1">Uncharacterized protein</fullName>
    </submittedName>
</protein>
<name>A7ZT41_ECO24</name>
<dbReference type="AlphaFoldDB" id="A7ZT41"/>
<proteinExistence type="predicted"/>
<gene>
    <name evidence="1" type="ordered locus">EcE24377A_3988</name>
</gene>
<dbReference type="KEGG" id="ecw:EcE24377A_3988"/>
<evidence type="ECO:0000313" key="1">
    <source>
        <dbReference type="EMBL" id="ABV20735.1"/>
    </source>
</evidence>
<accession>A7ZT41</accession>
<dbReference type="EMBL" id="CP000800">
    <property type="protein sequence ID" value="ABV20735.1"/>
    <property type="molecule type" value="Genomic_DNA"/>
</dbReference>
<organism evidence="1 2">
    <name type="scientific">Escherichia coli O139:H28 (strain E24377A / ETEC)</name>
    <dbReference type="NCBI Taxonomy" id="331111"/>
    <lineage>
        <taxon>Bacteria</taxon>
        <taxon>Pseudomonadati</taxon>
        <taxon>Pseudomonadota</taxon>
        <taxon>Gammaproteobacteria</taxon>
        <taxon>Enterobacterales</taxon>
        <taxon>Enterobacteriaceae</taxon>
        <taxon>Escherichia</taxon>
    </lineage>
</organism>